<protein>
    <submittedName>
        <fullName evidence="1">Putative mitochondrial ATP-dependent helicase irc3</fullName>
    </submittedName>
</protein>
<name>A0A1R0H612_9FUNG</name>
<dbReference type="GO" id="GO:0061749">
    <property type="term" value="F:forked DNA-dependent helicase activity"/>
    <property type="evidence" value="ECO:0007669"/>
    <property type="project" value="TreeGrafter"/>
</dbReference>
<reference evidence="1 2" key="1">
    <citation type="journal article" date="2016" name="Mol. Biol. Evol.">
        <title>Genome-Wide Survey of Gut Fungi (Harpellales) Reveals the First Horizontally Transferred Ubiquitin Gene from a Mosquito Host.</title>
        <authorList>
            <person name="Wang Y."/>
            <person name="White M.M."/>
            <person name="Kvist S."/>
            <person name="Moncalvo J.M."/>
        </authorList>
    </citation>
    <scope>NUCLEOTIDE SEQUENCE [LARGE SCALE GENOMIC DNA]</scope>
    <source>
        <strain evidence="1 2">ALG-7-W6</strain>
    </source>
</reference>
<dbReference type="STRING" id="133383.A0A1R0H612"/>
<keyword evidence="1" id="KW-0347">Helicase</keyword>
<dbReference type="GO" id="GO:0005759">
    <property type="term" value="C:mitochondrial matrix"/>
    <property type="evidence" value="ECO:0007669"/>
    <property type="project" value="TreeGrafter"/>
</dbReference>
<keyword evidence="2" id="KW-1185">Reference proteome</keyword>
<dbReference type="OrthoDB" id="16911at2759"/>
<dbReference type="GO" id="GO:0032042">
    <property type="term" value="P:mitochondrial DNA metabolic process"/>
    <property type="evidence" value="ECO:0007669"/>
    <property type="project" value="TreeGrafter"/>
</dbReference>
<dbReference type="PANTHER" id="PTHR47396:SF1">
    <property type="entry name" value="ATP-DEPENDENT HELICASE IRC3-RELATED"/>
    <property type="match status" value="1"/>
</dbReference>
<comment type="caution">
    <text evidence="1">The sequence shown here is derived from an EMBL/GenBank/DDBJ whole genome shotgun (WGS) entry which is preliminary data.</text>
</comment>
<dbReference type="Gene3D" id="3.40.50.300">
    <property type="entry name" value="P-loop containing nucleotide triphosphate hydrolases"/>
    <property type="match status" value="1"/>
</dbReference>
<dbReference type="PANTHER" id="PTHR47396">
    <property type="entry name" value="TYPE I RESTRICTION ENZYME ECOKI R PROTEIN"/>
    <property type="match status" value="1"/>
</dbReference>
<keyword evidence="1" id="KW-0378">Hydrolase</keyword>
<dbReference type="Proteomes" id="UP000187455">
    <property type="component" value="Unassembled WGS sequence"/>
</dbReference>
<sequence length="433" mass="50403">MARPTKSHVLFQQMVGRGVRLYKYKKNCLVIDFVDNFSKSSKLVGFPTLLGLDPDSIEEKILYKKQNLQSILESARKESDYHSGNLETLTRKLRDPYAIFKLSQDDVEKYKWPGLNSNESFSDAITSGDIRLINLSQLTWVSTSKDKFVLSSPKFIFFLELKCQEPSEFYHLESDIHITENNRNLSTPKSHMDNEQPTYIGYYKRRIYSLVKNGQSGYISKKIEIPLSSNILEQAFKGMDKFINSKLNYTEYRLLFRNQNWRHSAPSEKQVKYLEKLGIPSPLINLHLNPTIDNEFSLNSNSPLEKMTPYNNKKLIGYMEDDLSTLDFSPKHSRYVFSQKNQGKLLPEPNYDSETIDRILKAEESAKMMKKAQKFYKKEGIPYQIKDEKIQIGKKSDRIVMTKGSVANLITRLLYKEKTEKVIHPKKSRRLIL</sequence>
<dbReference type="GO" id="GO:0000403">
    <property type="term" value="F:Y-form DNA binding"/>
    <property type="evidence" value="ECO:0007669"/>
    <property type="project" value="TreeGrafter"/>
</dbReference>
<keyword evidence="1" id="KW-0547">Nucleotide-binding</keyword>
<evidence type="ECO:0000313" key="2">
    <source>
        <dbReference type="Proteomes" id="UP000187455"/>
    </source>
</evidence>
<dbReference type="GO" id="GO:0036121">
    <property type="term" value="F:double-stranded DNA helicase activity"/>
    <property type="evidence" value="ECO:0007669"/>
    <property type="project" value="TreeGrafter"/>
</dbReference>
<evidence type="ECO:0000313" key="1">
    <source>
        <dbReference type="EMBL" id="OLY84556.1"/>
    </source>
</evidence>
<keyword evidence="1" id="KW-0067">ATP-binding</keyword>
<organism evidence="1 2">
    <name type="scientific">Smittium mucronatum</name>
    <dbReference type="NCBI Taxonomy" id="133383"/>
    <lineage>
        <taxon>Eukaryota</taxon>
        <taxon>Fungi</taxon>
        <taxon>Fungi incertae sedis</taxon>
        <taxon>Zoopagomycota</taxon>
        <taxon>Kickxellomycotina</taxon>
        <taxon>Harpellomycetes</taxon>
        <taxon>Harpellales</taxon>
        <taxon>Legeriomycetaceae</taxon>
        <taxon>Smittium</taxon>
    </lineage>
</organism>
<dbReference type="InterPro" id="IPR027417">
    <property type="entry name" value="P-loop_NTPase"/>
</dbReference>
<gene>
    <name evidence="1" type="ORF">AYI68_g1279</name>
</gene>
<dbReference type="EMBL" id="LSSL01000455">
    <property type="protein sequence ID" value="OLY84556.1"/>
    <property type="molecule type" value="Genomic_DNA"/>
</dbReference>
<proteinExistence type="predicted"/>
<dbReference type="GO" id="GO:0070125">
    <property type="term" value="P:mitochondrial translational elongation"/>
    <property type="evidence" value="ECO:0007669"/>
    <property type="project" value="TreeGrafter"/>
</dbReference>
<accession>A0A1R0H612</accession>
<dbReference type="InterPro" id="IPR050742">
    <property type="entry name" value="Helicase_Restrict-Modif_Enz"/>
</dbReference>
<dbReference type="AlphaFoldDB" id="A0A1R0H612"/>